<dbReference type="GO" id="GO:0045454">
    <property type="term" value="P:cell redox homeostasis"/>
    <property type="evidence" value="ECO:0007669"/>
    <property type="project" value="TreeGrafter"/>
</dbReference>
<keyword evidence="9" id="KW-0238">DNA-binding</keyword>
<dbReference type="GO" id="GO:0046872">
    <property type="term" value="F:metal ion binding"/>
    <property type="evidence" value="ECO:0007669"/>
    <property type="project" value="UniProtKB-KW"/>
</dbReference>
<dbReference type="Pfam" id="PF02467">
    <property type="entry name" value="Whib"/>
    <property type="match status" value="1"/>
</dbReference>
<gene>
    <name evidence="13" type="ORF">SAMN05192584_108217</name>
</gene>
<dbReference type="GO" id="GO:0003677">
    <property type="term" value="F:DNA binding"/>
    <property type="evidence" value="ECO:0007669"/>
    <property type="project" value="UniProtKB-KW"/>
</dbReference>
<evidence type="ECO:0000256" key="1">
    <source>
        <dbReference type="ARBA" id="ARBA00001966"/>
    </source>
</evidence>
<evidence type="ECO:0000256" key="9">
    <source>
        <dbReference type="ARBA" id="ARBA00023125"/>
    </source>
</evidence>
<dbReference type="AlphaFoldDB" id="A0A1I4C3C9"/>
<dbReference type="GO" id="GO:0005737">
    <property type="term" value="C:cytoplasm"/>
    <property type="evidence" value="ECO:0007669"/>
    <property type="project" value="UniProtKB-SubCell"/>
</dbReference>
<evidence type="ECO:0000256" key="10">
    <source>
        <dbReference type="ARBA" id="ARBA00023157"/>
    </source>
</evidence>
<proteinExistence type="inferred from homology"/>
<reference evidence="14" key="1">
    <citation type="submission" date="2016-10" db="EMBL/GenBank/DDBJ databases">
        <authorList>
            <person name="Varghese N."/>
            <person name="Submissions S."/>
        </authorList>
    </citation>
    <scope>NUCLEOTIDE SEQUENCE [LARGE SCALE GENOMIC DNA]</scope>
    <source>
        <strain evidence="14">PL19</strain>
    </source>
</reference>
<dbReference type="RefSeq" id="WP_093849939.1">
    <property type="nucleotide sequence ID" value="NZ_FOSG01000008.1"/>
</dbReference>
<dbReference type="PANTHER" id="PTHR38839">
    <property type="entry name" value="TRANSCRIPTIONAL REGULATOR WHID-RELATED"/>
    <property type="match status" value="1"/>
</dbReference>
<dbReference type="InterPro" id="IPR003482">
    <property type="entry name" value="Whib"/>
</dbReference>
<keyword evidence="5" id="KW-0479">Metal-binding</keyword>
<evidence type="ECO:0000256" key="11">
    <source>
        <dbReference type="ARBA" id="ARBA00023163"/>
    </source>
</evidence>
<keyword evidence="11" id="KW-0804">Transcription</keyword>
<accession>A0A1I4C3C9</accession>
<sequence length="90" mass="9855">MVVNEAWRDRAACLGADTDLFFPETGGPNNGTSRALAICARCPVVAECREYIDRVESSPGYRTFHGVWGGATADERQDAHRRARKTEVAA</sequence>
<evidence type="ECO:0000256" key="5">
    <source>
        <dbReference type="ARBA" id="ARBA00022723"/>
    </source>
</evidence>
<dbReference type="Proteomes" id="UP000198928">
    <property type="component" value="Unassembled WGS sequence"/>
</dbReference>
<evidence type="ECO:0000256" key="6">
    <source>
        <dbReference type="ARBA" id="ARBA00023004"/>
    </source>
</evidence>
<protein>
    <submittedName>
        <fullName evidence="13">WhiB family transcriptional regulator, redox-sensing transcriptional regulator</fullName>
    </submittedName>
</protein>
<keyword evidence="4" id="KW-0004">4Fe-4S</keyword>
<dbReference type="GO" id="GO:0045892">
    <property type="term" value="P:negative regulation of DNA-templated transcription"/>
    <property type="evidence" value="ECO:0007669"/>
    <property type="project" value="TreeGrafter"/>
</dbReference>
<dbReference type="PROSITE" id="PS51674">
    <property type="entry name" value="4FE4S_WBL"/>
    <property type="match status" value="1"/>
</dbReference>
<keyword evidence="8" id="KW-0805">Transcription regulation</keyword>
<feature type="domain" description="4Fe-4S Wbl-type" evidence="12">
    <location>
        <begin position="12"/>
        <end position="78"/>
    </location>
</feature>
<evidence type="ECO:0000256" key="7">
    <source>
        <dbReference type="ARBA" id="ARBA00023014"/>
    </source>
</evidence>
<keyword evidence="14" id="KW-1185">Reference proteome</keyword>
<dbReference type="InterPro" id="IPR034768">
    <property type="entry name" value="4FE4S_WBL"/>
</dbReference>
<dbReference type="OrthoDB" id="8104048at2"/>
<evidence type="ECO:0000256" key="2">
    <source>
        <dbReference type="ARBA" id="ARBA00004496"/>
    </source>
</evidence>
<keyword evidence="6" id="KW-0408">Iron</keyword>
<evidence type="ECO:0000256" key="8">
    <source>
        <dbReference type="ARBA" id="ARBA00023015"/>
    </source>
</evidence>
<evidence type="ECO:0000256" key="4">
    <source>
        <dbReference type="ARBA" id="ARBA00022485"/>
    </source>
</evidence>
<comment type="cofactor">
    <cofactor evidence="1">
        <name>[4Fe-4S] cluster</name>
        <dbReference type="ChEBI" id="CHEBI:49883"/>
    </cofactor>
</comment>
<dbReference type="EMBL" id="FOSG01000008">
    <property type="protein sequence ID" value="SFK74839.1"/>
    <property type="molecule type" value="Genomic_DNA"/>
</dbReference>
<keyword evidence="7" id="KW-0411">Iron-sulfur</keyword>
<dbReference type="GO" id="GO:0047134">
    <property type="term" value="F:protein-disulfide reductase [NAD(P)H] activity"/>
    <property type="evidence" value="ECO:0007669"/>
    <property type="project" value="TreeGrafter"/>
</dbReference>
<evidence type="ECO:0000256" key="3">
    <source>
        <dbReference type="ARBA" id="ARBA00006597"/>
    </source>
</evidence>
<evidence type="ECO:0000313" key="13">
    <source>
        <dbReference type="EMBL" id="SFK74839.1"/>
    </source>
</evidence>
<comment type="subcellular location">
    <subcellularLocation>
        <location evidence="2">Cytoplasm</location>
    </subcellularLocation>
</comment>
<organism evidence="13 14">
    <name type="scientific">Streptomyces pini</name>
    <dbReference type="NCBI Taxonomy" id="1520580"/>
    <lineage>
        <taxon>Bacteria</taxon>
        <taxon>Bacillati</taxon>
        <taxon>Actinomycetota</taxon>
        <taxon>Actinomycetes</taxon>
        <taxon>Kitasatosporales</taxon>
        <taxon>Streptomycetaceae</taxon>
        <taxon>Streptomyces</taxon>
    </lineage>
</organism>
<keyword evidence="10" id="KW-1015">Disulfide bond</keyword>
<dbReference type="GO" id="GO:0051539">
    <property type="term" value="F:4 iron, 4 sulfur cluster binding"/>
    <property type="evidence" value="ECO:0007669"/>
    <property type="project" value="UniProtKB-KW"/>
</dbReference>
<name>A0A1I4C3C9_9ACTN</name>
<comment type="similarity">
    <text evidence="3">Belongs to the WhiB family.</text>
</comment>
<evidence type="ECO:0000313" key="14">
    <source>
        <dbReference type="Proteomes" id="UP000198928"/>
    </source>
</evidence>
<evidence type="ECO:0000259" key="12">
    <source>
        <dbReference type="PROSITE" id="PS51674"/>
    </source>
</evidence>